<dbReference type="InterPro" id="IPR013783">
    <property type="entry name" value="Ig-like_fold"/>
</dbReference>
<evidence type="ECO:0000256" key="9">
    <source>
        <dbReference type="ARBA" id="ARBA00023326"/>
    </source>
</evidence>
<evidence type="ECO:0000256" key="5">
    <source>
        <dbReference type="ARBA" id="ARBA00022801"/>
    </source>
</evidence>
<dbReference type="SUPFAM" id="SSF52279">
    <property type="entry name" value="Beta-D-glucan exohydrolase, C-terminal domain"/>
    <property type="match status" value="1"/>
</dbReference>
<evidence type="ECO:0000256" key="1">
    <source>
        <dbReference type="ARBA" id="ARBA00000448"/>
    </source>
</evidence>
<dbReference type="STRING" id="1263082.A0A068RWZ8"/>
<evidence type="ECO:0000256" key="8">
    <source>
        <dbReference type="ARBA" id="ARBA00023295"/>
    </source>
</evidence>
<dbReference type="InterPro" id="IPR002772">
    <property type="entry name" value="Glyco_hydro_3_C"/>
</dbReference>
<evidence type="ECO:0000256" key="7">
    <source>
        <dbReference type="ARBA" id="ARBA00023277"/>
    </source>
</evidence>
<name>A0A068RWZ8_9FUNG</name>
<dbReference type="GO" id="GO:0008422">
    <property type="term" value="F:beta-glucosidase activity"/>
    <property type="evidence" value="ECO:0007669"/>
    <property type="project" value="UniProtKB-EC"/>
</dbReference>
<keyword evidence="13" id="KW-1185">Reference proteome</keyword>
<dbReference type="EMBL" id="CBTN010000022">
    <property type="protein sequence ID" value="CDH54270.1"/>
    <property type="molecule type" value="Genomic_DNA"/>
</dbReference>
<sequence length="728" mass="78966">MYFSLGKVALITLLAGLANAAPKGHADQKKLLSWDEAYSKAEALVSKMSLEDKVGMATGSGWGLDNCVGNTYAGNSTDFPSLCLQDGPLGIRFADNATAGPAAITTAATFDRDLMLKRAHYLGKESYGKGVNFQLGPCLDIYRGPYAGRAWEAFGEDPYLQGVAGALTVKGIQSEGVIATAKHFILNNQELNRHTSSSNVDDRTLREVYLWPYARVVEEGVGSVMCSYNRVNHTYACENEYTINTILKGELGFRGAVQTDWFAHMETVQSAKAGVDIEMPASIISPCLTRVPGAHWGPNLTQAVKDGKVSEDRVTNMATRIAAAWYKMGQDKDFPETTLRSFNRSEAPTVVVMDDHAKIVREVGAAAVVLLENDDNILPLNEEKLSKIALIGSDAGPNPDGLNSCADQGCDNGTLAMGWGSGAVDYPYIVTPKEGIEKQAGGSIDITYSYDDWDLVKAANVASDADVAIVFSTSDSGEEYIVVDGNVGDRNNLSLWNNGDELIKAVADANQNTVVVIHSVGPVLMPWIDHPNIKAVVWPGLPGQETGNSLADVLFGKVNPSGRLPYTIAKKEGDYNVKPSNESDVNYIEKLEVGYKHFDANNIEPLYEFGYGLSYTSFKYSDLKVKTTKKEDALVKATVTVNNDGDVDGAEVVQAYIGFPESAGEPPKLLRGFEKVFIKKGKKSKVSFTFGKTELSIWDQEWTVPSGEYKLYIGASSRDIRQTATFSL</sequence>
<evidence type="ECO:0000256" key="2">
    <source>
        <dbReference type="ARBA" id="ARBA00004987"/>
    </source>
</evidence>
<dbReference type="OrthoDB" id="416222at2759"/>
<evidence type="ECO:0000313" key="13">
    <source>
        <dbReference type="Proteomes" id="UP000027586"/>
    </source>
</evidence>
<proteinExistence type="inferred from homology"/>
<feature type="signal peptide" evidence="10">
    <location>
        <begin position="1"/>
        <end position="20"/>
    </location>
</feature>
<dbReference type="Gene3D" id="2.60.40.10">
    <property type="entry name" value="Immunoglobulins"/>
    <property type="match status" value="1"/>
</dbReference>
<protein>
    <recommendedName>
        <fullName evidence="4">beta-glucosidase</fullName>
        <ecNumber evidence="4">3.2.1.21</ecNumber>
    </recommendedName>
</protein>
<dbReference type="PANTHER" id="PTHR42715">
    <property type="entry name" value="BETA-GLUCOSIDASE"/>
    <property type="match status" value="1"/>
</dbReference>
<evidence type="ECO:0000256" key="3">
    <source>
        <dbReference type="ARBA" id="ARBA00005336"/>
    </source>
</evidence>
<dbReference type="InterPro" id="IPR050288">
    <property type="entry name" value="Cellulose_deg_GH3"/>
</dbReference>
<dbReference type="AlphaFoldDB" id="A0A068RWZ8"/>
<evidence type="ECO:0000256" key="4">
    <source>
        <dbReference type="ARBA" id="ARBA00012744"/>
    </source>
</evidence>
<evidence type="ECO:0000313" key="12">
    <source>
        <dbReference type="EMBL" id="CDH54270.1"/>
    </source>
</evidence>
<gene>
    <name evidence="12" type="ORF">LCOR_05532.1</name>
</gene>
<keyword evidence="8" id="KW-0326">Glycosidase</keyword>
<accession>A0A068RWZ8</accession>
<dbReference type="EC" id="3.2.1.21" evidence="4"/>
<dbReference type="InterPro" id="IPR036881">
    <property type="entry name" value="Glyco_hydro_3_C_sf"/>
</dbReference>
<dbReference type="Pfam" id="PF01915">
    <property type="entry name" value="Glyco_hydro_3_C"/>
    <property type="match status" value="1"/>
</dbReference>
<dbReference type="GO" id="GO:0030245">
    <property type="term" value="P:cellulose catabolic process"/>
    <property type="evidence" value="ECO:0007669"/>
    <property type="project" value="UniProtKB-KW"/>
</dbReference>
<comment type="catalytic activity">
    <reaction evidence="1">
        <text>Hydrolysis of terminal, non-reducing beta-D-glucosyl residues with release of beta-D-glucose.</text>
        <dbReference type="EC" id="3.2.1.21"/>
    </reaction>
</comment>
<feature type="domain" description="Fibronectin type III-like" evidence="11">
    <location>
        <begin position="651"/>
        <end position="717"/>
    </location>
</feature>
<comment type="caution">
    <text evidence="12">The sequence shown here is derived from an EMBL/GenBank/DDBJ whole genome shotgun (WGS) entry which is preliminary data.</text>
</comment>
<dbReference type="Pfam" id="PF00933">
    <property type="entry name" value="Glyco_hydro_3"/>
    <property type="match status" value="1"/>
</dbReference>
<keyword evidence="10" id="KW-0732">Signal</keyword>
<dbReference type="Proteomes" id="UP000027586">
    <property type="component" value="Unassembled WGS sequence"/>
</dbReference>
<evidence type="ECO:0000256" key="6">
    <source>
        <dbReference type="ARBA" id="ARBA00023001"/>
    </source>
</evidence>
<dbReference type="Pfam" id="PF14310">
    <property type="entry name" value="Fn3-like"/>
    <property type="match status" value="1"/>
</dbReference>
<feature type="chain" id="PRO_5001655552" description="beta-glucosidase" evidence="10">
    <location>
        <begin position="21"/>
        <end position="728"/>
    </location>
</feature>
<dbReference type="InterPro" id="IPR036962">
    <property type="entry name" value="Glyco_hydro_3_N_sf"/>
</dbReference>
<dbReference type="FunFam" id="3.40.50.1700:FF:000003">
    <property type="entry name" value="Probable beta-glucosidase"/>
    <property type="match status" value="1"/>
</dbReference>
<dbReference type="InterPro" id="IPR026891">
    <property type="entry name" value="Fn3-like"/>
</dbReference>
<dbReference type="VEuPathDB" id="FungiDB:LCOR_05532.1"/>
<evidence type="ECO:0000256" key="10">
    <source>
        <dbReference type="SAM" id="SignalP"/>
    </source>
</evidence>
<dbReference type="SMART" id="SM01217">
    <property type="entry name" value="Fn3_like"/>
    <property type="match status" value="1"/>
</dbReference>
<dbReference type="Gene3D" id="3.40.50.1700">
    <property type="entry name" value="Glycoside hydrolase family 3 C-terminal domain"/>
    <property type="match status" value="1"/>
</dbReference>
<keyword evidence="9" id="KW-0624">Polysaccharide degradation</keyword>
<keyword evidence="7" id="KW-0119">Carbohydrate metabolism</keyword>
<evidence type="ECO:0000259" key="11">
    <source>
        <dbReference type="SMART" id="SM01217"/>
    </source>
</evidence>
<reference evidence="12" key="1">
    <citation type="submission" date="2013-08" db="EMBL/GenBank/DDBJ databases">
        <title>Gene expansion shapes genome architecture in the human pathogen Lichtheimia corymbifera: an evolutionary genomics analysis in the ancient terrestrial Mucorales (Mucoromycotina).</title>
        <authorList>
            <person name="Schwartze V.U."/>
            <person name="Winter S."/>
            <person name="Shelest E."/>
            <person name="Marcet-Houben M."/>
            <person name="Horn F."/>
            <person name="Wehner S."/>
            <person name="Hoffmann K."/>
            <person name="Riege K."/>
            <person name="Sammeth M."/>
            <person name="Nowrousian M."/>
            <person name="Valiante V."/>
            <person name="Linde J."/>
            <person name="Jacobsen I.D."/>
            <person name="Marz M."/>
            <person name="Brakhage A.A."/>
            <person name="Gabaldon T."/>
            <person name="Bocker S."/>
            <person name="Voigt K."/>
        </authorList>
    </citation>
    <scope>NUCLEOTIDE SEQUENCE [LARGE SCALE GENOMIC DNA]</scope>
    <source>
        <strain evidence="12">FSU 9682</strain>
    </source>
</reference>
<comment type="pathway">
    <text evidence="2">Glycan metabolism; cellulose degradation.</text>
</comment>
<keyword evidence="5" id="KW-0378">Hydrolase</keyword>
<dbReference type="InterPro" id="IPR017853">
    <property type="entry name" value="GH"/>
</dbReference>
<dbReference type="InterPro" id="IPR001764">
    <property type="entry name" value="Glyco_hydro_3_N"/>
</dbReference>
<comment type="similarity">
    <text evidence="3">Belongs to the glycosyl hydrolase 3 family.</text>
</comment>
<dbReference type="FunFam" id="3.20.20.300:FF:000002">
    <property type="entry name" value="Probable beta-glucosidase"/>
    <property type="match status" value="1"/>
</dbReference>
<dbReference type="Gene3D" id="3.20.20.300">
    <property type="entry name" value="Glycoside hydrolase, family 3, N-terminal domain"/>
    <property type="match status" value="1"/>
</dbReference>
<organism evidence="12 13">
    <name type="scientific">Lichtheimia corymbifera JMRC:FSU:9682</name>
    <dbReference type="NCBI Taxonomy" id="1263082"/>
    <lineage>
        <taxon>Eukaryota</taxon>
        <taxon>Fungi</taxon>
        <taxon>Fungi incertae sedis</taxon>
        <taxon>Mucoromycota</taxon>
        <taxon>Mucoromycotina</taxon>
        <taxon>Mucoromycetes</taxon>
        <taxon>Mucorales</taxon>
        <taxon>Lichtheimiaceae</taxon>
        <taxon>Lichtheimia</taxon>
    </lineage>
</organism>
<dbReference type="PANTHER" id="PTHR42715:SF2">
    <property type="entry name" value="BETA-GLUCOSIDASE F-RELATED"/>
    <property type="match status" value="1"/>
</dbReference>
<dbReference type="PRINTS" id="PR00133">
    <property type="entry name" value="GLHYDRLASE3"/>
</dbReference>
<dbReference type="SUPFAM" id="SSF51445">
    <property type="entry name" value="(Trans)glycosidases"/>
    <property type="match status" value="1"/>
</dbReference>
<keyword evidence="6" id="KW-0136">Cellulose degradation</keyword>